<comment type="caution">
    <text evidence="2">Lacks conserved residue(s) required for the propagation of feature annotation.</text>
</comment>
<proteinExistence type="inferred from homology"/>
<evidence type="ECO:0000313" key="4">
    <source>
        <dbReference type="Proteomes" id="UP000652847"/>
    </source>
</evidence>
<evidence type="ECO:0000256" key="2">
    <source>
        <dbReference type="HAMAP-Rule" id="MF_01539"/>
    </source>
</evidence>
<keyword evidence="2" id="KW-0436">Ligase</keyword>
<keyword evidence="2" id="KW-0547">Nucleotide-binding</keyword>
<comment type="function">
    <text evidence="2">Catalyzes the formation of N(4)-acetylcytidine (ac(4)C) at the wobble position of elongator tRNA(Met), using acetate and ATP as substrates. First activates an acetate ion to form acetyladenylate (Ac-AMP) and then transfers the acetyl group to tRNA to form ac(4)C34.</text>
</comment>
<dbReference type="GO" id="GO:0005524">
    <property type="term" value="F:ATP binding"/>
    <property type="evidence" value="ECO:0007669"/>
    <property type="project" value="UniProtKB-KW"/>
</dbReference>
<comment type="caution">
    <text evidence="3">The sequence shown here is derived from an EMBL/GenBank/DDBJ whole genome shotgun (WGS) entry which is preliminary data.</text>
</comment>
<dbReference type="PANTHER" id="PTHR37825">
    <property type="entry name" value="TRNA(MET) CYTIDINE ACETATE LIGASE"/>
    <property type="match status" value="1"/>
</dbReference>
<dbReference type="GO" id="GO:0016740">
    <property type="term" value="F:transferase activity"/>
    <property type="evidence" value="ECO:0007669"/>
    <property type="project" value="UniProtKB-KW"/>
</dbReference>
<organism evidence="3 4">
    <name type="scientific">Blautia segnis</name>
    <dbReference type="NCBI Taxonomy" id="2763030"/>
    <lineage>
        <taxon>Bacteria</taxon>
        <taxon>Bacillati</taxon>
        <taxon>Bacillota</taxon>
        <taxon>Clostridia</taxon>
        <taxon>Lachnospirales</taxon>
        <taxon>Lachnospiraceae</taxon>
        <taxon>Blautia</taxon>
    </lineage>
</organism>
<keyword evidence="1 2" id="KW-0819">tRNA processing</keyword>
<comment type="catalytic activity">
    <reaction evidence="2">
        <text>cytidine(34) in elongator tRNA(Met) + acetate + ATP = N(4)-acetylcytidine(34) in elongator tRNA(Met) + AMP + diphosphate</text>
        <dbReference type="Rhea" id="RHEA:58144"/>
        <dbReference type="Rhea" id="RHEA-COMP:10693"/>
        <dbReference type="Rhea" id="RHEA-COMP:10694"/>
        <dbReference type="ChEBI" id="CHEBI:30089"/>
        <dbReference type="ChEBI" id="CHEBI:30616"/>
        <dbReference type="ChEBI" id="CHEBI:33019"/>
        <dbReference type="ChEBI" id="CHEBI:74900"/>
        <dbReference type="ChEBI" id="CHEBI:82748"/>
        <dbReference type="ChEBI" id="CHEBI:456215"/>
    </reaction>
</comment>
<dbReference type="EMBL" id="JACOOT010000025">
    <property type="protein sequence ID" value="MBC5651650.1"/>
    <property type="molecule type" value="Genomic_DNA"/>
</dbReference>
<feature type="binding site" evidence="2">
    <location>
        <begin position="7"/>
        <end position="20"/>
    </location>
    <ligand>
        <name>ATP</name>
        <dbReference type="ChEBI" id="CHEBI:30616"/>
    </ligand>
</feature>
<dbReference type="PANTHER" id="PTHR37825:SF1">
    <property type="entry name" value="TRNA(MET) CYTIDINE ACETATE LIGASE"/>
    <property type="match status" value="1"/>
</dbReference>
<dbReference type="HAMAP" id="MF_01539">
    <property type="entry name" value="TmcAL"/>
    <property type="match status" value="1"/>
</dbReference>
<dbReference type="Pfam" id="PF05636">
    <property type="entry name" value="HIGH_NTase1"/>
    <property type="match status" value="1"/>
</dbReference>
<dbReference type="GO" id="GO:0000049">
    <property type="term" value="F:tRNA binding"/>
    <property type="evidence" value="ECO:0007669"/>
    <property type="project" value="UniProtKB-KW"/>
</dbReference>
<protein>
    <recommendedName>
        <fullName evidence="2">tRNA(Met) cytidine acetate ligase</fullName>
        <ecNumber evidence="2">6.3.4.-</ecNumber>
    </recommendedName>
</protein>
<keyword evidence="2" id="KW-0820">tRNA-binding</keyword>
<keyword evidence="4" id="KW-1185">Reference proteome</keyword>
<dbReference type="AlphaFoldDB" id="A0A8I0DRB0"/>
<dbReference type="RefSeq" id="WP_021924267.1">
    <property type="nucleotide sequence ID" value="NZ_JACOOT010000025.1"/>
</dbReference>
<accession>A0A8I0DRB0</accession>
<evidence type="ECO:0000256" key="1">
    <source>
        <dbReference type="ARBA" id="ARBA00022694"/>
    </source>
</evidence>
<keyword evidence="2" id="KW-0963">Cytoplasm</keyword>
<name>A0A8I0DRB0_9FIRM</name>
<feature type="binding site" evidence="2">
    <location>
        <position position="102"/>
    </location>
    <ligand>
        <name>ATP</name>
        <dbReference type="ChEBI" id="CHEBI:30616"/>
    </ligand>
</feature>
<keyword evidence="2" id="KW-0694">RNA-binding</keyword>
<dbReference type="Proteomes" id="UP000652847">
    <property type="component" value="Unassembled WGS sequence"/>
</dbReference>
<reference evidence="3 4" key="1">
    <citation type="submission" date="2020-08" db="EMBL/GenBank/DDBJ databases">
        <title>Genome public.</title>
        <authorList>
            <person name="Liu C."/>
            <person name="Sun Q."/>
        </authorList>
    </citation>
    <scope>NUCLEOTIDE SEQUENCE [LARGE SCALE GENOMIC DNA]</scope>
    <source>
        <strain evidence="3 4">BX17</strain>
    </source>
</reference>
<comment type="subcellular location">
    <subcellularLocation>
        <location evidence="2">Cytoplasm</location>
    </subcellularLocation>
</comment>
<keyword evidence="2" id="KW-0067">ATP-binding</keyword>
<dbReference type="InterPro" id="IPR008513">
    <property type="entry name" value="tRNA(Met)_cyd_acetate_ligase"/>
</dbReference>
<dbReference type="InterPro" id="IPR014729">
    <property type="entry name" value="Rossmann-like_a/b/a_fold"/>
</dbReference>
<comment type="similarity">
    <text evidence="2">Belongs to the TmcAL family.</text>
</comment>
<dbReference type="SUPFAM" id="SSF52374">
    <property type="entry name" value="Nucleotidylyl transferase"/>
    <property type="match status" value="1"/>
</dbReference>
<dbReference type="GO" id="GO:0016879">
    <property type="term" value="F:ligase activity, forming carbon-nitrogen bonds"/>
    <property type="evidence" value="ECO:0007669"/>
    <property type="project" value="UniProtKB-UniRule"/>
</dbReference>
<dbReference type="Gene3D" id="3.40.50.620">
    <property type="entry name" value="HUPs"/>
    <property type="match status" value="1"/>
</dbReference>
<feature type="binding site" evidence="2">
    <location>
        <position position="192"/>
    </location>
    <ligand>
        <name>ATP</name>
        <dbReference type="ChEBI" id="CHEBI:30616"/>
    </ligand>
</feature>
<sequence>MKTAGIIAEYNPFHTGHKYQIDHVKGTLGADYVVIAMSGDFVQRGTPALLSKYVRAEMALRAGADLVLELPVSCATASAELFARSGVQLLDGLGVVDTLCFGSECGDTEILMKLAGILVEEPEEFKSALRRNLKEGMTFPKARSLVLGEVLPGNESEKYQQVLSSPNNILGIEYCKAILRENSSIVPTAIKREGNDYHENSLFTDSFPSASAIRNAVIQSAASNTASLADLARNFLPASCQELFYDAICKNAFLLENDLDSLYRYCLLQENETSLCTYLDMSHSLARRILACQDQYETFSQFADLLKTRDITRTRIQRALLHMLLHIQKAPEQIPYARVLGFRKSSSALLGEIKKRGHIPLLTKLANAKEILAAASDEPALADREPVRIRLSQSSSALPLLDETTFASNLYESMLAQKNGTSYVHEYKQQIIIL</sequence>
<dbReference type="EC" id="6.3.4.-" evidence="2"/>
<dbReference type="GO" id="GO:0006400">
    <property type="term" value="P:tRNA modification"/>
    <property type="evidence" value="ECO:0007669"/>
    <property type="project" value="UniProtKB-UniRule"/>
</dbReference>
<keyword evidence="3" id="KW-0808">Transferase</keyword>
<dbReference type="GO" id="GO:0005737">
    <property type="term" value="C:cytoplasm"/>
    <property type="evidence" value="ECO:0007669"/>
    <property type="project" value="UniProtKB-SubCell"/>
</dbReference>
<gene>
    <name evidence="2" type="primary">tmcAL</name>
    <name evidence="3" type="ORF">H8S54_11130</name>
</gene>
<feature type="binding site" evidence="2">
    <location>
        <position position="167"/>
    </location>
    <ligand>
        <name>ATP</name>
        <dbReference type="ChEBI" id="CHEBI:30616"/>
    </ligand>
</feature>
<evidence type="ECO:0000313" key="3">
    <source>
        <dbReference type="EMBL" id="MBC5651650.1"/>
    </source>
</evidence>